<dbReference type="InterPro" id="IPR005162">
    <property type="entry name" value="Retrotrans_gag_dom"/>
</dbReference>
<feature type="domain" description="Retrotransposon gag" evidence="2">
    <location>
        <begin position="136"/>
        <end position="191"/>
    </location>
</feature>
<evidence type="ECO:0000313" key="4">
    <source>
        <dbReference type="Proteomes" id="UP001497512"/>
    </source>
</evidence>
<feature type="region of interest" description="Disordered" evidence="1">
    <location>
        <begin position="1"/>
        <end position="77"/>
    </location>
</feature>
<keyword evidence="4" id="KW-1185">Reference proteome</keyword>
<organism evidence="3 4">
    <name type="scientific">Sphagnum troendelagicum</name>
    <dbReference type="NCBI Taxonomy" id="128251"/>
    <lineage>
        <taxon>Eukaryota</taxon>
        <taxon>Viridiplantae</taxon>
        <taxon>Streptophyta</taxon>
        <taxon>Embryophyta</taxon>
        <taxon>Bryophyta</taxon>
        <taxon>Sphagnophytina</taxon>
        <taxon>Sphagnopsida</taxon>
        <taxon>Sphagnales</taxon>
        <taxon>Sphagnaceae</taxon>
        <taxon>Sphagnum</taxon>
    </lineage>
</organism>
<evidence type="ECO:0000313" key="3">
    <source>
        <dbReference type="EMBL" id="CAK9209718.1"/>
    </source>
</evidence>
<proteinExistence type="predicted"/>
<accession>A0ABP0U4E6</accession>
<gene>
    <name evidence="3" type="ORF">CSSPTR1EN2_LOCUS10007</name>
</gene>
<reference evidence="3" key="1">
    <citation type="submission" date="2024-02" db="EMBL/GenBank/DDBJ databases">
        <authorList>
            <consortium name="ELIXIR-Norway"/>
            <consortium name="Elixir Norway"/>
        </authorList>
    </citation>
    <scope>NUCLEOTIDE SEQUENCE</scope>
</reference>
<evidence type="ECO:0000259" key="2">
    <source>
        <dbReference type="Pfam" id="PF03732"/>
    </source>
</evidence>
<protein>
    <recommendedName>
        <fullName evidence="2">Retrotransposon gag domain-containing protein</fullName>
    </recommendedName>
</protein>
<evidence type="ECO:0000256" key="1">
    <source>
        <dbReference type="SAM" id="MobiDB-lite"/>
    </source>
</evidence>
<sequence>MSTLGQASDSPGTQFPEDRQETPSLTLGVARPRTPVERPLEEPGAVGEPSVVVSQLRRRRDESGPQPDSEPARQRQRTITQEQHLLVWLRKKDATLDYARTNNLHVMWSGGVIDTRDDHDIVNVVFQSRHLNKTEELKGSWNDITKALVKEFSVKNVYQNLMLELSQLKQGALESVREYKDRTMTLQHKLQGCLRAQGHEGTDPLFAGVNTVVLEHFTIGLLSELRQQVRYEQVATFNEAVEVAEKKEASMEEVPRPTVQTTVKTVQFTTEPEVRKHPEVSRDGTLFKRMSKLASLVYQRECKFFYSKIFSRREGQGSSTFN</sequence>
<dbReference type="Proteomes" id="UP001497512">
    <property type="component" value="Chromosome 17"/>
</dbReference>
<feature type="compositionally biased region" description="Polar residues" evidence="1">
    <location>
        <begin position="1"/>
        <end position="13"/>
    </location>
</feature>
<dbReference type="EMBL" id="OZ019909">
    <property type="protein sequence ID" value="CAK9209718.1"/>
    <property type="molecule type" value="Genomic_DNA"/>
</dbReference>
<name>A0ABP0U4E6_9BRYO</name>
<dbReference type="Pfam" id="PF03732">
    <property type="entry name" value="Retrotrans_gag"/>
    <property type="match status" value="1"/>
</dbReference>